<accession>A0ABS5TQD7</accession>
<dbReference type="RefSeq" id="WP_214159861.1">
    <property type="nucleotide sequence ID" value="NZ_JAHBAY010000016.1"/>
</dbReference>
<keyword evidence="2" id="KW-1185">Reference proteome</keyword>
<protein>
    <recommendedName>
        <fullName evidence="3">Sulfotransferase family protein</fullName>
    </recommendedName>
</protein>
<gene>
    <name evidence="1" type="ORF">KIH74_30550</name>
</gene>
<evidence type="ECO:0008006" key="3">
    <source>
        <dbReference type="Google" id="ProtNLM"/>
    </source>
</evidence>
<proteinExistence type="predicted"/>
<dbReference type="Gene3D" id="3.40.50.300">
    <property type="entry name" value="P-loop containing nucleotide triphosphate hydrolases"/>
    <property type="match status" value="1"/>
</dbReference>
<sequence length="445" mass="50239">MNQALDAERERRRTLFARIRDERDAATGYLRDRFPQEREYLDRAAGEVRDVAVVLGSPRGGTSVFKQTLAGLPGALALPGEHRLLFTLLGLNHPDHGRPDEAVEHGPLDPEQRRFLLGNLLFECRGEEIAEPTADEWERYAWDWALRLRVQWPDTVDTPLEKLVAVISDAVSGHRAGPEPALDVLRALRAHGLPVDPYRYDLDEKLVREAFPGLPVPQGPPGGAIVEISPFLALRPQRRPEPGPGRRVLVIKASSDAYRIPLLHDLFTGWNLRELHLTRNPLASVNGLLDGWDHRSFWQHDLSGSGVAVGPYADWNFDLCEGWQDLVRGPLTELCARQWSDPHRRILRHAHEPLRLPFEDFQAGGQQRRDLVARAAAHVGLGVRDENADVWAGVDRPRQVNVTTAPGNARWLRERPHLRELLGIREVAEVSGLLGYDVRRYGEWL</sequence>
<organism evidence="1 2">
    <name type="scientific">Kineosporia corallincola</name>
    <dbReference type="NCBI Taxonomy" id="2835133"/>
    <lineage>
        <taxon>Bacteria</taxon>
        <taxon>Bacillati</taxon>
        <taxon>Actinomycetota</taxon>
        <taxon>Actinomycetes</taxon>
        <taxon>Kineosporiales</taxon>
        <taxon>Kineosporiaceae</taxon>
        <taxon>Kineosporia</taxon>
    </lineage>
</organism>
<dbReference type="SUPFAM" id="SSF52540">
    <property type="entry name" value="P-loop containing nucleoside triphosphate hydrolases"/>
    <property type="match status" value="1"/>
</dbReference>
<dbReference type="InterPro" id="IPR027417">
    <property type="entry name" value="P-loop_NTPase"/>
</dbReference>
<evidence type="ECO:0000313" key="1">
    <source>
        <dbReference type="EMBL" id="MBT0773325.1"/>
    </source>
</evidence>
<name>A0ABS5TQD7_9ACTN</name>
<dbReference type="EMBL" id="JAHBAY010000016">
    <property type="protein sequence ID" value="MBT0773325.1"/>
    <property type="molecule type" value="Genomic_DNA"/>
</dbReference>
<comment type="caution">
    <text evidence="1">The sequence shown here is derived from an EMBL/GenBank/DDBJ whole genome shotgun (WGS) entry which is preliminary data.</text>
</comment>
<reference evidence="1 2" key="1">
    <citation type="submission" date="2021-05" db="EMBL/GenBank/DDBJ databases">
        <title>Kineosporia and Streptomyces sp. nov. two new marine actinobacteria isolated from Coral.</title>
        <authorList>
            <person name="Buangrab K."/>
            <person name="Sutthacheep M."/>
            <person name="Yeemin T."/>
            <person name="Harunari E."/>
            <person name="Igarashi Y."/>
            <person name="Kanchanasin P."/>
            <person name="Tanasupawat S."/>
            <person name="Phongsopitanun W."/>
        </authorList>
    </citation>
    <scope>NUCLEOTIDE SEQUENCE [LARGE SCALE GENOMIC DNA]</scope>
    <source>
        <strain evidence="1 2">J2-2</strain>
    </source>
</reference>
<evidence type="ECO:0000313" key="2">
    <source>
        <dbReference type="Proteomes" id="UP001197247"/>
    </source>
</evidence>
<dbReference type="Proteomes" id="UP001197247">
    <property type="component" value="Unassembled WGS sequence"/>
</dbReference>